<evidence type="ECO:0000313" key="10">
    <source>
        <dbReference type="Proteomes" id="UP000782610"/>
    </source>
</evidence>
<evidence type="ECO:0000256" key="2">
    <source>
        <dbReference type="ARBA" id="ARBA00022679"/>
    </source>
</evidence>
<organism evidence="9 10">
    <name type="scientific">Devosia nanyangense</name>
    <dbReference type="NCBI Taxonomy" id="1228055"/>
    <lineage>
        <taxon>Bacteria</taxon>
        <taxon>Pseudomonadati</taxon>
        <taxon>Pseudomonadota</taxon>
        <taxon>Alphaproteobacteria</taxon>
        <taxon>Hyphomicrobiales</taxon>
        <taxon>Devosiaceae</taxon>
        <taxon>Devosia</taxon>
    </lineage>
</organism>
<feature type="domain" description="Four-carbon acid sugar kinase nucleotide binding" evidence="8">
    <location>
        <begin position="253"/>
        <end position="334"/>
    </location>
</feature>
<gene>
    <name evidence="9" type="ORF">HY834_06945</name>
</gene>
<comment type="caution">
    <text evidence="9">The sequence shown here is derived from an EMBL/GenBank/DDBJ whole genome shotgun (WGS) entry which is preliminary data.</text>
</comment>
<sequence length="340" mass="34612">MGIEYAIIADDFTGALDCSTPFALSGLAVAAATRPEGLAEALASGAEVVVVNTASRALAEAEAVRRVTAVAQQLRSAGPRIVFKKIDSRLKGNVRAETDAVAACFGHEAVVVAPAIPDQGRPTIGGTVTGRGVPAPLPIAPHVRPGALIADAATDADLDRLVGAHDWSRHLAVGARGLGAAFARRHGPTSTRPFLPSPRTLFAIGSHDPITLAQVERVRGRAPVHAAPLGNLAAEVAGLPAVIQSTGPFAGPDDAISRRFAAAVVGVVEALRPDTLVMSGGDTALAILDALGVGLVFPQGEAAPGLPWFLIKGQDRPSIRCVVKSGGFGGADALAELLPK</sequence>
<keyword evidence="4 9" id="KW-0418">Kinase</keyword>
<evidence type="ECO:0000256" key="6">
    <source>
        <dbReference type="ARBA" id="ARBA00023277"/>
    </source>
</evidence>
<dbReference type="InterPro" id="IPR010737">
    <property type="entry name" value="4-carb_acid_sugar_kinase_N"/>
</dbReference>
<evidence type="ECO:0000256" key="5">
    <source>
        <dbReference type="ARBA" id="ARBA00022840"/>
    </source>
</evidence>
<keyword evidence="3" id="KW-0547">Nucleotide-binding</keyword>
<evidence type="ECO:0000259" key="8">
    <source>
        <dbReference type="Pfam" id="PF17042"/>
    </source>
</evidence>
<dbReference type="GO" id="GO:0016301">
    <property type="term" value="F:kinase activity"/>
    <property type="evidence" value="ECO:0007669"/>
    <property type="project" value="UniProtKB-KW"/>
</dbReference>
<evidence type="ECO:0000256" key="4">
    <source>
        <dbReference type="ARBA" id="ARBA00022777"/>
    </source>
</evidence>
<evidence type="ECO:0000256" key="1">
    <source>
        <dbReference type="ARBA" id="ARBA00005715"/>
    </source>
</evidence>
<dbReference type="Pfam" id="PF17042">
    <property type="entry name" value="NBD_C"/>
    <property type="match status" value="1"/>
</dbReference>
<keyword evidence="2" id="KW-0808">Transferase</keyword>
<accession>A0A933NXQ7</accession>
<dbReference type="AlphaFoldDB" id="A0A933NXQ7"/>
<proteinExistence type="inferred from homology"/>
<feature type="domain" description="Four-carbon acid sugar kinase N-terminal" evidence="7">
    <location>
        <begin position="6"/>
        <end position="135"/>
    </location>
</feature>
<dbReference type="Gene3D" id="3.40.50.10840">
    <property type="entry name" value="Putative sugar-binding, N-terminal domain"/>
    <property type="match status" value="1"/>
</dbReference>
<protein>
    <submittedName>
        <fullName evidence="9">Four-carbon acid sugar kinase family protein</fullName>
    </submittedName>
</protein>
<name>A0A933NXQ7_9HYPH</name>
<dbReference type="EMBL" id="JACRAF010000020">
    <property type="protein sequence ID" value="MBI4921470.1"/>
    <property type="molecule type" value="Genomic_DNA"/>
</dbReference>
<comment type="similarity">
    <text evidence="1">Belongs to the four-carbon acid sugar kinase family.</text>
</comment>
<evidence type="ECO:0000313" key="9">
    <source>
        <dbReference type="EMBL" id="MBI4921470.1"/>
    </source>
</evidence>
<dbReference type="Proteomes" id="UP000782610">
    <property type="component" value="Unassembled WGS sequence"/>
</dbReference>
<keyword evidence="6" id="KW-0119">Carbohydrate metabolism</keyword>
<dbReference type="Pfam" id="PF07005">
    <property type="entry name" value="SBD_N"/>
    <property type="match status" value="1"/>
</dbReference>
<dbReference type="Gene3D" id="3.40.980.20">
    <property type="entry name" value="Four-carbon acid sugar kinase, nucleotide binding domain"/>
    <property type="match status" value="1"/>
</dbReference>
<keyword evidence="5" id="KW-0067">ATP-binding</keyword>
<dbReference type="GO" id="GO:0005524">
    <property type="term" value="F:ATP binding"/>
    <property type="evidence" value="ECO:0007669"/>
    <property type="project" value="UniProtKB-KW"/>
</dbReference>
<dbReference type="SUPFAM" id="SSF142764">
    <property type="entry name" value="YgbK-like"/>
    <property type="match status" value="1"/>
</dbReference>
<reference evidence="9" key="1">
    <citation type="submission" date="2020-07" db="EMBL/GenBank/DDBJ databases">
        <title>Huge and variable diversity of episymbiotic CPR bacteria and DPANN archaea in groundwater ecosystems.</title>
        <authorList>
            <person name="He C.Y."/>
            <person name="Keren R."/>
            <person name="Whittaker M."/>
            <person name="Farag I.F."/>
            <person name="Doudna J."/>
            <person name="Cate J.H.D."/>
            <person name="Banfield J.F."/>
        </authorList>
    </citation>
    <scope>NUCLEOTIDE SEQUENCE</scope>
    <source>
        <strain evidence="9">NC_groundwater_1586_Pr3_B-0.1um_66_15</strain>
    </source>
</reference>
<evidence type="ECO:0000259" key="7">
    <source>
        <dbReference type="Pfam" id="PF07005"/>
    </source>
</evidence>
<dbReference type="InterPro" id="IPR042213">
    <property type="entry name" value="NBD_C_sf"/>
</dbReference>
<dbReference type="InterPro" id="IPR031475">
    <property type="entry name" value="NBD_C"/>
</dbReference>
<dbReference type="InterPro" id="IPR037051">
    <property type="entry name" value="4-carb_acid_sugar_kinase_N_sf"/>
</dbReference>
<evidence type="ECO:0000256" key="3">
    <source>
        <dbReference type="ARBA" id="ARBA00022741"/>
    </source>
</evidence>